<keyword evidence="3" id="KW-1185">Reference proteome</keyword>
<name>G0NZ65_CAEBE</name>
<feature type="transmembrane region" description="Helical" evidence="1">
    <location>
        <begin position="45"/>
        <end position="68"/>
    </location>
</feature>
<dbReference type="eggNOG" id="ENOG502THEC">
    <property type="taxonomic scope" value="Eukaryota"/>
</dbReference>
<accession>G0NZ65</accession>
<evidence type="ECO:0000256" key="1">
    <source>
        <dbReference type="SAM" id="Phobius"/>
    </source>
</evidence>
<dbReference type="OMA" id="MGCALIR"/>
<sequence length="196" mass="21688">MLNDAGIPIGETERIQIFFLICAILTPIIFLSIKKYFPDFVATKRKLIIMGLTTVIISIQLLLGAIMLKHSVDGFEVNLRLSVSLKSLCFVIISALSVGPYMIHGMYSDAVSSQCSVRVNPYSLSNMGCALIRFFTLLPIIIVCALFSKPEEYVPCFAALLPLLSINLMAYALEQPPRIHLVENNEGNVEEAESQC</sequence>
<dbReference type="InParanoid" id="G0NZ65"/>
<keyword evidence="1" id="KW-0812">Transmembrane</keyword>
<keyword evidence="1" id="KW-1133">Transmembrane helix</keyword>
<dbReference type="AlphaFoldDB" id="G0NZ65"/>
<keyword evidence="1" id="KW-0472">Membrane</keyword>
<dbReference type="OrthoDB" id="5841591at2759"/>
<evidence type="ECO:0000313" key="3">
    <source>
        <dbReference type="Proteomes" id="UP000008068"/>
    </source>
</evidence>
<proteinExistence type="predicted"/>
<dbReference type="Proteomes" id="UP000008068">
    <property type="component" value="Unassembled WGS sequence"/>
</dbReference>
<dbReference type="HOGENOM" id="CLU_1397456_0_0_1"/>
<feature type="transmembrane region" description="Helical" evidence="1">
    <location>
        <begin position="124"/>
        <end position="148"/>
    </location>
</feature>
<feature type="transmembrane region" description="Helical" evidence="1">
    <location>
        <begin position="154"/>
        <end position="173"/>
    </location>
</feature>
<dbReference type="EMBL" id="GL379987">
    <property type="protein sequence ID" value="EGT41107.1"/>
    <property type="molecule type" value="Genomic_DNA"/>
</dbReference>
<feature type="transmembrane region" description="Helical" evidence="1">
    <location>
        <begin position="15"/>
        <end position="33"/>
    </location>
</feature>
<gene>
    <name evidence="2" type="ORF">CAEBREN_04545</name>
</gene>
<organism evidence="3">
    <name type="scientific">Caenorhabditis brenneri</name>
    <name type="common">Nematode worm</name>
    <dbReference type="NCBI Taxonomy" id="135651"/>
    <lineage>
        <taxon>Eukaryota</taxon>
        <taxon>Metazoa</taxon>
        <taxon>Ecdysozoa</taxon>
        <taxon>Nematoda</taxon>
        <taxon>Chromadorea</taxon>
        <taxon>Rhabditida</taxon>
        <taxon>Rhabditina</taxon>
        <taxon>Rhabditomorpha</taxon>
        <taxon>Rhabditoidea</taxon>
        <taxon>Rhabditidae</taxon>
        <taxon>Peloderinae</taxon>
        <taxon>Caenorhabditis</taxon>
    </lineage>
</organism>
<protein>
    <submittedName>
        <fullName evidence="2">Uncharacterized protein</fullName>
    </submittedName>
</protein>
<reference evidence="3" key="1">
    <citation type="submission" date="2011-07" db="EMBL/GenBank/DDBJ databases">
        <authorList>
            <consortium name="Caenorhabditis brenneri Sequencing and Analysis Consortium"/>
            <person name="Wilson R.K."/>
        </authorList>
    </citation>
    <scope>NUCLEOTIDE SEQUENCE [LARGE SCALE GENOMIC DNA]</scope>
    <source>
        <strain evidence="3">PB2801</strain>
    </source>
</reference>
<evidence type="ECO:0000313" key="2">
    <source>
        <dbReference type="EMBL" id="EGT41107.1"/>
    </source>
</evidence>